<evidence type="ECO:0000313" key="2">
    <source>
        <dbReference type="EMBL" id="OTP76928.1"/>
    </source>
</evidence>
<organism evidence="2 3">
    <name type="scientific">Caballeronia sordidicola</name>
    <name type="common">Burkholderia sordidicola</name>
    <dbReference type="NCBI Taxonomy" id="196367"/>
    <lineage>
        <taxon>Bacteria</taxon>
        <taxon>Pseudomonadati</taxon>
        <taxon>Pseudomonadota</taxon>
        <taxon>Betaproteobacteria</taxon>
        <taxon>Burkholderiales</taxon>
        <taxon>Burkholderiaceae</taxon>
        <taxon>Caballeronia</taxon>
    </lineage>
</organism>
<evidence type="ECO:0000256" key="1">
    <source>
        <dbReference type="SAM" id="SignalP"/>
    </source>
</evidence>
<dbReference type="EMBL" id="NBTY01000055">
    <property type="protein sequence ID" value="OTP76928.1"/>
    <property type="molecule type" value="Genomic_DNA"/>
</dbReference>
<feature type="signal peptide" evidence="1">
    <location>
        <begin position="1"/>
        <end position="22"/>
    </location>
</feature>
<feature type="chain" id="PRO_5011271447" description="Purine nucleoside phosphorylase" evidence="1">
    <location>
        <begin position="23"/>
        <end position="90"/>
    </location>
</feature>
<evidence type="ECO:0008006" key="4">
    <source>
        <dbReference type="Google" id="ProtNLM"/>
    </source>
</evidence>
<protein>
    <recommendedName>
        <fullName evidence="4">Purine nucleoside phosphorylase</fullName>
    </recommendedName>
</protein>
<dbReference type="RefSeq" id="WP_062003425.1">
    <property type="nucleotide sequence ID" value="NZ_NBTY01000055.1"/>
</dbReference>
<proteinExistence type="predicted"/>
<name>A0A242MZR6_CABSO</name>
<evidence type="ECO:0000313" key="3">
    <source>
        <dbReference type="Proteomes" id="UP000194546"/>
    </source>
</evidence>
<keyword evidence="1" id="KW-0732">Signal</keyword>
<accession>A0A242MZR6</accession>
<sequence>MKASICATIAAAVIAIPSFAFAQADTSGNAPITRAQVRADLVRVEQAGYNPASSDINYPADIQAAEAKLNADHAYGGVSNGSANGAAVQN</sequence>
<comment type="caution">
    <text evidence="2">The sequence shown here is derived from an EMBL/GenBank/DDBJ whole genome shotgun (WGS) entry which is preliminary data.</text>
</comment>
<gene>
    <name evidence="2" type="ORF">PAMC26510_11015</name>
</gene>
<reference evidence="2 3" key="1">
    <citation type="submission" date="2017-03" db="EMBL/GenBank/DDBJ databases">
        <title>Genome analysis of strain PAMC 26510.</title>
        <authorList>
            <person name="Oh H.-M."/>
            <person name="Yang J.-A."/>
        </authorList>
    </citation>
    <scope>NUCLEOTIDE SEQUENCE [LARGE SCALE GENOMIC DNA]</scope>
    <source>
        <strain evidence="2 3">PAMC 26510</strain>
    </source>
</reference>
<dbReference type="Pfam" id="PF13663">
    <property type="entry name" value="DUF4148"/>
    <property type="match status" value="1"/>
</dbReference>
<dbReference type="Proteomes" id="UP000194546">
    <property type="component" value="Unassembled WGS sequence"/>
</dbReference>
<dbReference type="AlphaFoldDB" id="A0A242MZR6"/>
<dbReference type="InterPro" id="IPR025421">
    <property type="entry name" value="DUF4148"/>
</dbReference>